<evidence type="ECO:0000313" key="2">
    <source>
        <dbReference type="EMBL" id="SEE18985.1"/>
    </source>
</evidence>
<keyword evidence="3" id="KW-1185">Reference proteome</keyword>
<evidence type="ECO:0000256" key="1">
    <source>
        <dbReference type="SAM" id="Phobius"/>
    </source>
</evidence>
<comment type="caution">
    <text evidence="2">The sequence shown here is derived from an EMBL/GenBank/DDBJ whole genome shotgun (WGS) entry which is preliminary data.</text>
</comment>
<reference evidence="2" key="1">
    <citation type="submission" date="2016-10" db="EMBL/GenBank/DDBJ databases">
        <authorList>
            <person name="Varghese N."/>
            <person name="Submissions S."/>
        </authorList>
    </citation>
    <scope>NUCLEOTIDE SEQUENCE [LARGE SCALE GENOMIC DNA]</scope>
    <source>
        <strain evidence="2">LMG 25555</strain>
    </source>
</reference>
<evidence type="ECO:0000313" key="3">
    <source>
        <dbReference type="Proteomes" id="UP000183613"/>
    </source>
</evidence>
<gene>
    <name evidence="2" type="ORF">SAMN04489800_0163</name>
</gene>
<dbReference type="Proteomes" id="UP000183613">
    <property type="component" value="Unassembled WGS sequence"/>
</dbReference>
<proteinExistence type="predicted"/>
<protein>
    <submittedName>
        <fullName evidence="2">Uncharacterized protein</fullName>
    </submittedName>
</protein>
<keyword evidence="1" id="KW-0812">Transmembrane</keyword>
<dbReference type="AlphaFoldDB" id="A0A1H5GTQ6"/>
<keyword evidence="1" id="KW-1133">Transmembrane helix</keyword>
<accession>A0A1H5GTQ6</accession>
<name>A0A1H5GTQ6_PSEDM</name>
<feature type="transmembrane region" description="Helical" evidence="1">
    <location>
        <begin position="12"/>
        <end position="33"/>
    </location>
</feature>
<dbReference type="EMBL" id="FNUD01000002">
    <property type="protein sequence ID" value="SEE18985.1"/>
    <property type="molecule type" value="Genomic_DNA"/>
</dbReference>
<keyword evidence="1" id="KW-0472">Membrane</keyword>
<sequence>MRVHCDRFALERSLVLLVSGYNAGYVGAGVLAMET</sequence>
<organism evidence="2 3">
    <name type="scientific">Pseudomonas deceptionensis</name>
    <dbReference type="NCBI Taxonomy" id="882211"/>
    <lineage>
        <taxon>Bacteria</taxon>
        <taxon>Pseudomonadati</taxon>
        <taxon>Pseudomonadota</taxon>
        <taxon>Gammaproteobacteria</taxon>
        <taxon>Pseudomonadales</taxon>
        <taxon>Pseudomonadaceae</taxon>
        <taxon>Pseudomonas</taxon>
    </lineage>
</organism>